<name>A0A3E2B4D9_9FIRM</name>
<evidence type="ECO:0000256" key="1">
    <source>
        <dbReference type="SAM" id="SignalP"/>
    </source>
</evidence>
<dbReference type="RefSeq" id="WP_117142045.1">
    <property type="nucleotide sequence ID" value="NZ_DBFAHO010000124.1"/>
</dbReference>
<sequence length="370" mass="41139">MKKRNRLTICLVAGVLILAVSATAAFGSVNGYSKYKEAVKALALETDNFTANGTLKMICDGKEVVHVTEDYAMDGHNMSSHSISKDSMGSHEQYETILNGVNTWFDVNDRYYYQSEYETDSSSLGGNLLGVDQDDEMARRMVNFMEIAADTVVGELKNNFVQVGKENGATLYQVEIAKNQVPSLVNAGLSLFAYSVGQSHDYDYTVNYEDYSATAIQNYEKVTGETLPETFKEGYINGGNEQWYEDNAENWEEKYYEVLEKNNGGIVYVKADGTYDYYADYDAFAAAKPELVADNLESYIGQDMTLEKVLCNFGVDDKGNLTSNQITVNFNTTDQDGEHHTLVITGDVTISNYGTTTVQPLDVGDREKYA</sequence>
<feature type="signal peptide" evidence="1">
    <location>
        <begin position="1"/>
        <end position="24"/>
    </location>
</feature>
<dbReference type="OrthoDB" id="2820357at2"/>
<accession>A0A3E2B4D9</accession>
<dbReference type="Proteomes" id="UP000260649">
    <property type="component" value="Unassembled WGS sequence"/>
</dbReference>
<keyword evidence="1" id="KW-0732">Signal</keyword>
<proteinExistence type="predicted"/>
<protein>
    <submittedName>
        <fullName evidence="2">Uncharacterized protein</fullName>
    </submittedName>
</protein>
<dbReference type="AlphaFoldDB" id="A0A3E2B4D9"/>
<dbReference type="EMBL" id="QQRQ01000006">
    <property type="protein sequence ID" value="RFT06892.1"/>
    <property type="molecule type" value="Genomic_DNA"/>
</dbReference>
<feature type="chain" id="PRO_5017595207" evidence="1">
    <location>
        <begin position="25"/>
        <end position="370"/>
    </location>
</feature>
<dbReference type="GeneID" id="97995175"/>
<keyword evidence="3" id="KW-1185">Reference proteome</keyword>
<organism evidence="2 3">
    <name type="scientific">Evtepia gabavorous</name>
    <dbReference type="NCBI Taxonomy" id="2211183"/>
    <lineage>
        <taxon>Bacteria</taxon>
        <taxon>Bacillati</taxon>
        <taxon>Bacillota</taxon>
        <taxon>Clostridia</taxon>
        <taxon>Eubacteriales</taxon>
        <taxon>Evtepia</taxon>
    </lineage>
</organism>
<evidence type="ECO:0000313" key="3">
    <source>
        <dbReference type="Proteomes" id="UP000260649"/>
    </source>
</evidence>
<gene>
    <name evidence="2" type="ORF">DV520_05420</name>
</gene>
<comment type="caution">
    <text evidence="2">The sequence shown here is derived from an EMBL/GenBank/DDBJ whole genome shotgun (WGS) entry which is preliminary data.</text>
</comment>
<reference evidence="2 3" key="1">
    <citation type="submission" date="2018-07" db="EMBL/GenBank/DDBJ databases">
        <title>GABA Modulating Bacteria of the Human Gut Microbiota.</title>
        <authorList>
            <person name="Strandwitz P."/>
            <person name="Kim K.H."/>
            <person name="Terekhova D."/>
            <person name="Liu J.K."/>
            <person name="Sharma A."/>
            <person name="Levering J."/>
            <person name="Mcdonald D."/>
            <person name="Dietrich D."/>
            <person name="Ramadhar T.R."/>
            <person name="Lekbua A."/>
            <person name="Mroue N."/>
            <person name="Liston C."/>
            <person name="Stewart E.J."/>
            <person name="Dubin M.J."/>
            <person name="Zengler K."/>
            <person name="Knight R."/>
            <person name="Gilbert J.A."/>
            <person name="Clardy J."/>
            <person name="Lewis K."/>
        </authorList>
    </citation>
    <scope>NUCLEOTIDE SEQUENCE [LARGE SCALE GENOMIC DNA]</scope>
    <source>
        <strain evidence="2 3">KLE1738</strain>
    </source>
</reference>
<evidence type="ECO:0000313" key="2">
    <source>
        <dbReference type="EMBL" id="RFT06892.1"/>
    </source>
</evidence>